<protein>
    <submittedName>
        <fullName evidence="2">Transcriptional regulator</fullName>
    </submittedName>
</protein>
<dbReference type="Proteomes" id="UP000063699">
    <property type="component" value="Chromosome"/>
</dbReference>
<dbReference type="SUPFAM" id="SSF53067">
    <property type="entry name" value="Actin-like ATPase domain"/>
    <property type="match status" value="1"/>
</dbReference>
<comment type="similarity">
    <text evidence="1">Belongs to the ROK (NagC/XylR) family.</text>
</comment>
<dbReference type="Pfam" id="PF00480">
    <property type="entry name" value="ROK"/>
    <property type="match status" value="1"/>
</dbReference>
<dbReference type="InterPro" id="IPR011991">
    <property type="entry name" value="ArsR-like_HTH"/>
</dbReference>
<dbReference type="PANTHER" id="PTHR18964:SF173">
    <property type="entry name" value="GLUCOKINASE"/>
    <property type="match status" value="1"/>
</dbReference>
<dbReference type="RefSeq" id="WP_054287851.1">
    <property type="nucleotide sequence ID" value="NZ_CP012752.1"/>
</dbReference>
<dbReference type="KEGG" id="kphy:AOZ06_02120"/>
<proteinExistence type="inferred from homology"/>
<sequence>MPNPPTSEILRLVSSGEASSRTDLARILGLARSTVSLRVQELIDAGLLTETGDGPSRGGRRPRVLRPAGDGGYVIGADFGANHIRIGAYDLSGEQQHITEVELDIAAGPETCLGTLLDTVGGILPGQRLLGVGIGLPGPVNFEDGRVERPARMPGWHGFGVRDWLSERLDVPVAVDNDANVVAIGELHTRNLGPEHLVVVKAGTGVGCGVIFSGVAHRGANGVSGDVSHVRVQAAGEKLCACGNTGCLETIASGAALAKSVGARDTGHLVELANDAEPHATAAVRRAGGHLGEVLSTVVNFFNPHAVLLAGRLSSVEPYVAAVRGALYERCLPMATQNLTVAVAQAGRDAGPLGAGVLALHQVHRKERN</sequence>
<keyword evidence="3" id="KW-1185">Reference proteome</keyword>
<dbReference type="STRING" id="860235.AOZ06_02120"/>
<gene>
    <name evidence="2" type="ORF">AOZ06_02120</name>
</gene>
<name>A0A0N9HUS2_9PSEU</name>
<dbReference type="Pfam" id="PF12840">
    <property type="entry name" value="HTH_20"/>
    <property type="match status" value="1"/>
</dbReference>
<dbReference type="Gene3D" id="3.30.420.40">
    <property type="match status" value="2"/>
</dbReference>
<evidence type="ECO:0000313" key="3">
    <source>
        <dbReference type="Proteomes" id="UP000063699"/>
    </source>
</evidence>
<reference evidence="2 3" key="1">
    <citation type="submission" date="2015-07" db="EMBL/GenBank/DDBJ databases">
        <title>Genome sequencing of Kibdelosporangium phytohabitans.</title>
        <authorList>
            <person name="Qin S."/>
            <person name="Xing K."/>
        </authorList>
    </citation>
    <scope>NUCLEOTIDE SEQUENCE [LARGE SCALE GENOMIC DNA]</scope>
    <source>
        <strain evidence="2 3">KLBMP1111</strain>
    </source>
</reference>
<dbReference type="Gene3D" id="1.10.10.10">
    <property type="entry name" value="Winged helix-like DNA-binding domain superfamily/Winged helix DNA-binding domain"/>
    <property type="match status" value="1"/>
</dbReference>
<organism evidence="2 3">
    <name type="scientific">Kibdelosporangium phytohabitans</name>
    <dbReference type="NCBI Taxonomy" id="860235"/>
    <lineage>
        <taxon>Bacteria</taxon>
        <taxon>Bacillati</taxon>
        <taxon>Actinomycetota</taxon>
        <taxon>Actinomycetes</taxon>
        <taxon>Pseudonocardiales</taxon>
        <taxon>Pseudonocardiaceae</taxon>
        <taxon>Kibdelosporangium</taxon>
    </lineage>
</organism>
<dbReference type="InterPro" id="IPR043129">
    <property type="entry name" value="ATPase_NBD"/>
</dbReference>
<dbReference type="PANTHER" id="PTHR18964">
    <property type="entry name" value="ROK (REPRESSOR, ORF, KINASE) FAMILY"/>
    <property type="match status" value="1"/>
</dbReference>
<dbReference type="InterPro" id="IPR036390">
    <property type="entry name" value="WH_DNA-bd_sf"/>
</dbReference>
<dbReference type="InterPro" id="IPR036388">
    <property type="entry name" value="WH-like_DNA-bd_sf"/>
</dbReference>
<dbReference type="EMBL" id="CP012752">
    <property type="protein sequence ID" value="ALG05872.1"/>
    <property type="molecule type" value="Genomic_DNA"/>
</dbReference>
<dbReference type="OrthoDB" id="3189808at2"/>
<dbReference type="SUPFAM" id="SSF46785">
    <property type="entry name" value="Winged helix' DNA-binding domain"/>
    <property type="match status" value="1"/>
</dbReference>
<dbReference type="InterPro" id="IPR000600">
    <property type="entry name" value="ROK"/>
</dbReference>
<evidence type="ECO:0000313" key="2">
    <source>
        <dbReference type="EMBL" id="ALG05872.1"/>
    </source>
</evidence>
<dbReference type="AlphaFoldDB" id="A0A0N9HUS2"/>
<evidence type="ECO:0000256" key="1">
    <source>
        <dbReference type="ARBA" id="ARBA00006479"/>
    </source>
</evidence>
<dbReference type="CDD" id="cd00090">
    <property type="entry name" value="HTH_ARSR"/>
    <property type="match status" value="1"/>
</dbReference>
<accession>A0A0N9HUS2</accession>